<name>A0A6I3MI11_9MICO</name>
<feature type="domain" description="Aminoglycoside phosphotransferase" evidence="1">
    <location>
        <begin position="38"/>
        <end position="280"/>
    </location>
</feature>
<evidence type="ECO:0000313" key="3">
    <source>
        <dbReference type="Proteomes" id="UP000433071"/>
    </source>
</evidence>
<sequence length="332" mass="36819">MESTTKNRQSTGVLRRLIGRAYGVDQVPVGDDFAHEMTEGWFNVAYRIRLRDGRQVVLKIAPPAGVPVLTREIGMMRVELEVMRLVSELTTVPVPRVDHVDLTHEIVDADLFFMEYVDADNFGRTADAGALGADVVAAGMRELGTLNREINAVRGPHFGPILGAGSPSWREAFSRMIEDTLRDGERVGIDLGWDPDEIRAVVAAHAHTLDEVTEPRLVEVDLWAKNSMIRDGRIVAILDHERAVYGDPLMEAGLTGLDMAAFGDPTDFMAGFGITTLTENERTRRRLYSLYLAVIMIVETKYRGHTDTEVYDFGRRELDGLLAALGRAPVVS</sequence>
<dbReference type="InterPro" id="IPR011009">
    <property type="entry name" value="Kinase-like_dom_sf"/>
</dbReference>
<dbReference type="OrthoDB" id="5490445at2"/>
<reference evidence="2 3" key="1">
    <citation type="submission" date="2019-11" db="EMBL/GenBank/DDBJ databases">
        <title>Agromyces kandeliae sp. nov., isolated from mangrove soil.</title>
        <authorList>
            <person name="Wang R."/>
        </authorList>
    </citation>
    <scope>NUCLEOTIDE SEQUENCE [LARGE SCALE GENOMIC DNA]</scope>
    <source>
        <strain evidence="2 3">JCM 11433</strain>
    </source>
</reference>
<dbReference type="GO" id="GO:0016740">
    <property type="term" value="F:transferase activity"/>
    <property type="evidence" value="ECO:0007669"/>
    <property type="project" value="UniProtKB-KW"/>
</dbReference>
<dbReference type="InterPro" id="IPR002575">
    <property type="entry name" value="Aminoglycoside_PTrfase"/>
</dbReference>
<evidence type="ECO:0000259" key="1">
    <source>
        <dbReference type="Pfam" id="PF01636"/>
    </source>
</evidence>
<dbReference type="Pfam" id="PF01636">
    <property type="entry name" value="APH"/>
    <property type="match status" value="1"/>
</dbReference>
<gene>
    <name evidence="2" type="ORF">GJ743_16390</name>
</gene>
<protein>
    <submittedName>
        <fullName evidence="2">Phosphotransferase</fullName>
    </submittedName>
</protein>
<dbReference type="AlphaFoldDB" id="A0A6I3MI11"/>
<keyword evidence="3" id="KW-1185">Reference proteome</keyword>
<accession>A0A6I3MI11</accession>
<dbReference type="RefSeq" id="WP_155052983.1">
    <property type="nucleotide sequence ID" value="NZ_BAAAIB010000016.1"/>
</dbReference>
<proteinExistence type="predicted"/>
<keyword evidence="2" id="KW-0808">Transferase</keyword>
<comment type="caution">
    <text evidence="2">The sequence shown here is derived from an EMBL/GenBank/DDBJ whole genome shotgun (WGS) entry which is preliminary data.</text>
</comment>
<dbReference type="PANTHER" id="PTHR21310:SF15">
    <property type="entry name" value="AMINOGLYCOSIDE PHOSPHOTRANSFERASE DOMAIN-CONTAINING PROTEIN"/>
    <property type="match status" value="1"/>
</dbReference>
<dbReference type="PANTHER" id="PTHR21310">
    <property type="entry name" value="AMINOGLYCOSIDE PHOSPHOTRANSFERASE-RELATED-RELATED"/>
    <property type="match status" value="1"/>
</dbReference>
<dbReference type="SUPFAM" id="SSF56112">
    <property type="entry name" value="Protein kinase-like (PK-like)"/>
    <property type="match status" value="1"/>
</dbReference>
<dbReference type="InterPro" id="IPR051678">
    <property type="entry name" value="AGP_Transferase"/>
</dbReference>
<dbReference type="Proteomes" id="UP000433071">
    <property type="component" value="Unassembled WGS sequence"/>
</dbReference>
<dbReference type="Gene3D" id="3.90.1200.10">
    <property type="match status" value="1"/>
</dbReference>
<evidence type="ECO:0000313" key="2">
    <source>
        <dbReference type="EMBL" id="MTH69953.1"/>
    </source>
</evidence>
<organism evidence="2 3">
    <name type="scientific">Agromyces bracchium</name>
    <dbReference type="NCBI Taxonomy" id="88376"/>
    <lineage>
        <taxon>Bacteria</taxon>
        <taxon>Bacillati</taxon>
        <taxon>Actinomycetota</taxon>
        <taxon>Actinomycetes</taxon>
        <taxon>Micrococcales</taxon>
        <taxon>Microbacteriaceae</taxon>
        <taxon>Agromyces</taxon>
    </lineage>
</organism>
<dbReference type="Gene3D" id="3.30.200.20">
    <property type="entry name" value="Phosphorylase Kinase, domain 1"/>
    <property type="match status" value="1"/>
</dbReference>
<dbReference type="EMBL" id="WMLB01000038">
    <property type="protein sequence ID" value="MTH69953.1"/>
    <property type="molecule type" value="Genomic_DNA"/>
</dbReference>